<comment type="caution">
    <text evidence="2">The sequence shown here is derived from an EMBL/GenBank/DDBJ whole genome shotgun (WGS) entry which is preliminary data.</text>
</comment>
<dbReference type="Proteomes" id="UP000265520">
    <property type="component" value="Unassembled WGS sequence"/>
</dbReference>
<feature type="compositionally biased region" description="Basic and acidic residues" evidence="1">
    <location>
        <begin position="24"/>
        <end position="33"/>
    </location>
</feature>
<evidence type="ECO:0000313" key="2">
    <source>
        <dbReference type="EMBL" id="MCI86951.1"/>
    </source>
</evidence>
<protein>
    <submittedName>
        <fullName evidence="2">Uncharacterized protein</fullName>
    </submittedName>
</protein>
<dbReference type="AlphaFoldDB" id="A0A392VJ12"/>
<keyword evidence="3" id="KW-1185">Reference proteome</keyword>
<organism evidence="2 3">
    <name type="scientific">Trifolium medium</name>
    <dbReference type="NCBI Taxonomy" id="97028"/>
    <lineage>
        <taxon>Eukaryota</taxon>
        <taxon>Viridiplantae</taxon>
        <taxon>Streptophyta</taxon>
        <taxon>Embryophyta</taxon>
        <taxon>Tracheophyta</taxon>
        <taxon>Spermatophyta</taxon>
        <taxon>Magnoliopsida</taxon>
        <taxon>eudicotyledons</taxon>
        <taxon>Gunneridae</taxon>
        <taxon>Pentapetalae</taxon>
        <taxon>rosids</taxon>
        <taxon>fabids</taxon>
        <taxon>Fabales</taxon>
        <taxon>Fabaceae</taxon>
        <taxon>Papilionoideae</taxon>
        <taxon>50 kb inversion clade</taxon>
        <taxon>NPAAA clade</taxon>
        <taxon>Hologalegina</taxon>
        <taxon>IRL clade</taxon>
        <taxon>Trifolieae</taxon>
        <taxon>Trifolium</taxon>
    </lineage>
</organism>
<name>A0A392VJ12_9FABA</name>
<feature type="non-terminal residue" evidence="2">
    <location>
        <position position="1"/>
    </location>
</feature>
<evidence type="ECO:0000256" key="1">
    <source>
        <dbReference type="SAM" id="MobiDB-lite"/>
    </source>
</evidence>
<evidence type="ECO:0000313" key="3">
    <source>
        <dbReference type="Proteomes" id="UP000265520"/>
    </source>
</evidence>
<sequence length="33" mass="3665">SSNSSFRPTMSVAPSKPHTPIKKLTPDELQARR</sequence>
<reference evidence="2 3" key="1">
    <citation type="journal article" date="2018" name="Front. Plant Sci.">
        <title>Red Clover (Trifolium pratense) and Zigzag Clover (T. medium) - A Picture of Genomic Similarities and Differences.</title>
        <authorList>
            <person name="Dluhosova J."/>
            <person name="Istvanek J."/>
            <person name="Nedelnik J."/>
            <person name="Repkova J."/>
        </authorList>
    </citation>
    <scope>NUCLEOTIDE SEQUENCE [LARGE SCALE GENOMIC DNA]</scope>
    <source>
        <strain evidence="3">cv. 10/8</strain>
        <tissue evidence="2">Leaf</tissue>
    </source>
</reference>
<feature type="region of interest" description="Disordered" evidence="1">
    <location>
        <begin position="1"/>
        <end position="33"/>
    </location>
</feature>
<accession>A0A392VJ12</accession>
<proteinExistence type="predicted"/>
<dbReference type="EMBL" id="LXQA011153918">
    <property type="protein sequence ID" value="MCI86951.1"/>
    <property type="molecule type" value="Genomic_DNA"/>
</dbReference>